<name>V6KSR6_STRRC</name>
<dbReference type="InterPro" id="IPR013815">
    <property type="entry name" value="ATP_grasp_subdomain_1"/>
</dbReference>
<dbReference type="Gene3D" id="3.30.470.20">
    <property type="entry name" value="ATP-grasp fold, B domain"/>
    <property type="match status" value="1"/>
</dbReference>
<keyword evidence="13" id="KW-1185">Reference proteome</keyword>
<feature type="compositionally biased region" description="Basic residues" evidence="10">
    <location>
        <begin position="332"/>
        <end position="347"/>
    </location>
</feature>
<keyword evidence="6 9" id="KW-0067">ATP-binding</keyword>
<dbReference type="GO" id="GO:0005737">
    <property type="term" value="C:cytoplasm"/>
    <property type="evidence" value="ECO:0007669"/>
    <property type="project" value="UniProtKB-SubCell"/>
</dbReference>
<gene>
    <name evidence="12" type="ORF">M878_07535</name>
</gene>
<protein>
    <recommendedName>
        <fullName evidence="11">ATP-grasp domain-containing protein</fullName>
    </recommendedName>
</protein>
<evidence type="ECO:0000256" key="2">
    <source>
        <dbReference type="ARBA" id="ARBA00010871"/>
    </source>
</evidence>
<evidence type="ECO:0000256" key="4">
    <source>
        <dbReference type="ARBA" id="ARBA00022598"/>
    </source>
</evidence>
<proteinExistence type="inferred from homology"/>
<dbReference type="GO" id="GO:0009252">
    <property type="term" value="P:peptidoglycan biosynthetic process"/>
    <property type="evidence" value="ECO:0007669"/>
    <property type="project" value="UniProtKB-KW"/>
</dbReference>
<dbReference type="InterPro" id="IPR000291">
    <property type="entry name" value="D-Ala_lig_Van_CS"/>
</dbReference>
<dbReference type="STRING" id="1352936.M878_07535"/>
<dbReference type="HOGENOM" id="CLU_799064_0_0_11"/>
<evidence type="ECO:0000256" key="3">
    <source>
        <dbReference type="ARBA" id="ARBA00022490"/>
    </source>
</evidence>
<evidence type="ECO:0000256" key="10">
    <source>
        <dbReference type="SAM" id="MobiDB-lite"/>
    </source>
</evidence>
<dbReference type="InterPro" id="IPR011095">
    <property type="entry name" value="Dala_Dala_lig_C"/>
</dbReference>
<dbReference type="PROSITE" id="PS50975">
    <property type="entry name" value="ATP_GRASP"/>
    <property type="match status" value="1"/>
</dbReference>
<evidence type="ECO:0000259" key="11">
    <source>
        <dbReference type="PROSITE" id="PS50975"/>
    </source>
</evidence>
<dbReference type="GO" id="GO:0005524">
    <property type="term" value="F:ATP binding"/>
    <property type="evidence" value="ECO:0007669"/>
    <property type="project" value="UniProtKB-UniRule"/>
</dbReference>
<dbReference type="InterPro" id="IPR011761">
    <property type="entry name" value="ATP-grasp"/>
</dbReference>
<comment type="caution">
    <text evidence="12">The sequence shown here is derived from an EMBL/GenBank/DDBJ whole genome shotgun (WGS) entry which is preliminary data.</text>
</comment>
<dbReference type="InterPro" id="IPR029068">
    <property type="entry name" value="Glyas_Bleomycin-R_OHBP_Dase"/>
</dbReference>
<dbReference type="Proteomes" id="UP000017984">
    <property type="component" value="Chromosome"/>
</dbReference>
<dbReference type="Gene3D" id="3.10.180.10">
    <property type="entry name" value="2,3-Dihydroxybiphenyl 1,2-Dioxygenase, domain 1"/>
    <property type="match status" value="1"/>
</dbReference>
<dbReference type="AlphaFoldDB" id="V6KSR6"/>
<dbReference type="PATRIC" id="fig|1352936.5.peg.1603"/>
<sequence>MDHLGVEAEPTEAIRAATTRLGEAGLATAEENDTVCCYALQDKVWVHGTGQEPWEVYVVKADADTVEPAVASGCSPTPGRHVWTGGPATWNGRPVMVKPPFGGSSVGMSLVRDPADLPGALADAADDERAAVLVEEYVSGLPLTVGLLELPGGSAIVFPPLATEATEAEFYDADTKLDVDSKGTVTVRAAELAPDVLDKITADVRTLWDGIGLRGSARIDFILTEDGQPYVLEVNSTPGMSRDSNFAVGAAMVGLTHKAPTVTELLKLAVKHEVLTPGGALHAGIASLAADLGVLRSREWGRSRRGGRRRPRQAARSRGGRSRGPGDCLGGRQRHRCLLPRLRPPPR</sequence>
<dbReference type="Gene3D" id="3.30.1490.20">
    <property type="entry name" value="ATP-grasp fold, A domain"/>
    <property type="match status" value="1"/>
</dbReference>
<keyword evidence="5 9" id="KW-0547">Nucleotide-binding</keyword>
<comment type="subcellular location">
    <subcellularLocation>
        <location evidence="1">Cytoplasm</location>
    </subcellularLocation>
</comment>
<keyword evidence="7" id="KW-0133">Cell shape</keyword>
<organism evidence="12 13">
    <name type="scientific">Streptomyces roseochromogenus subsp. oscitans DS 12.976</name>
    <dbReference type="NCBI Taxonomy" id="1352936"/>
    <lineage>
        <taxon>Bacteria</taxon>
        <taxon>Bacillati</taxon>
        <taxon>Actinomycetota</taxon>
        <taxon>Actinomycetes</taxon>
        <taxon>Kitasatosporales</taxon>
        <taxon>Streptomycetaceae</taxon>
        <taxon>Streptomyces</taxon>
    </lineage>
</organism>
<evidence type="ECO:0000313" key="12">
    <source>
        <dbReference type="EMBL" id="EST35073.1"/>
    </source>
</evidence>
<dbReference type="PROSITE" id="PS00844">
    <property type="entry name" value="DALA_DALA_LIGASE_2"/>
    <property type="match status" value="1"/>
</dbReference>
<evidence type="ECO:0000256" key="8">
    <source>
        <dbReference type="ARBA" id="ARBA00022984"/>
    </source>
</evidence>
<evidence type="ECO:0000256" key="6">
    <source>
        <dbReference type="ARBA" id="ARBA00022840"/>
    </source>
</evidence>
<evidence type="ECO:0000256" key="1">
    <source>
        <dbReference type="ARBA" id="ARBA00004496"/>
    </source>
</evidence>
<evidence type="ECO:0000313" key="13">
    <source>
        <dbReference type="Proteomes" id="UP000017984"/>
    </source>
</evidence>
<keyword evidence="3" id="KW-0963">Cytoplasm</keyword>
<keyword evidence="4" id="KW-0436">Ligase</keyword>
<keyword evidence="8" id="KW-0573">Peptidoglycan synthesis</keyword>
<feature type="domain" description="ATP-grasp" evidence="11">
    <location>
        <begin position="55"/>
        <end position="266"/>
    </location>
</feature>
<dbReference type="GO" id="GO:0008360">
    <property type="term" value="P:regulation of cell shape"/>
    <property type="evidence" value="ECO:0007669"/>
    <property type="project" value="UniProtKB-KW"/>
</dbReference>
<dbReference type="GO" id="GO:0046872">
    <property type="term" value="F:metal ion binding"/>
    <property type="evidence" value="ECO:0007669"/>
    <property type="project" value="InterPro"/>
</dbReference>
<dbReference type="GO" id="GO:0008716">
    <property type="term" value="F:D-alanine-D-alanine ligase activity"/>
    <property type="evidence" value="ECO:0007669"/>
    <property type="project" value="InterPro"/>
</dbReference>
<accession>V6KSR6</accession>
<dbReference type="EMBL" id="AWQX01000062">
    <property type="protein sequence ID" value="EST35073.1"/>
    <property type="molecule type" value="Genomic_DNA"/>
</dbReference>
<evidence type="ECO:0000256" key="9">
    <source>
        <dbReference type="PROSITE-ProRule" id="PRU00409"/>
    </source>
</evidence>
<comment type="similarity">
    <text evidence="2">Belongs to the D-alanine--D-alanine ligase family.</text>
</comment>
<dbReference type="PANTHER" id="PTHR23132">
    <property type="entry name" value="D-ALANINE--D-ALANINE LIGASE"/>
    <property type="match status" value="1"/>
</dbReference>
<dbReference type="SUPFAM" id="SSF56059">
    <property type="entry name" value="Glutathione synthetase ATP-binding domain-like"/>
    <property type="match status" value="1"/>
</dbReference>
<dbReference type="PANTHER" id="PTHR23132:SF23">
    <property type="entry name" value="D-ALANINE--D-ALANINE LIGASE B"/>
    <property type="match status" value="1"/>
</dbReference>
<evidence type="ECO:0000256" key="7">
    <source>
        <dbReference type="ARBA" id="ARBA00022960"/>
    </source>
</evidence>
<reference evidence="12 13" key="1">
    <citation type="journal article" date="2014" name="Genome Announc.">
        <title>Draft Genome Sequence of Streptomyces roseochromogenes subsp. oscitans DS 12.976, Producer of the Aminocoumarin Antibiotic Clorobiocin.</title>
        <authorList>
            <person name="Ruckert C."/>
            <person name="Kalinowski J."/>
            <person name="Heide L."/>
            <person name="Apel A.K."/>
        </authorList>
    </citation>
    <scope>NUCLEOTIDE SEQUENCE [LARGE SCALE GENOMIC DNA]</scope>
    <source>
        <strain evidence="12 13">DS 12.976</strain>
    </source>
</reference>
<evidence type="ECO:0000256" key="5">
    <source>
        <dbReference type="ARBA" id="ARBA00022741"/>
    </source>
</evidence>
<feature type="region of interest" description="Disordered" evidence="10">
    <location>
        <begin position="301"/>
        <end position="347"/>
    </location>
</feature>
<feature type="compositionally biased region" description="Basic residues" evidence="10">
    <location>
        <begin position="303"/>
        <end position="321"/>
    </location>
</feature>
<dbReference type="Pfam" id="PF07478">
    <property type="entry name" value="Dala_Dala_lig_C"/>
    <property type="match status" value="1"/>
</dbReference>